<reference evidence="14" key="1">
    <citation type="submission" date="2015-08" db="EMBL/GenBank/DDBJ databases">
        <title>Genome sequencing project for genomic taxonomy and phylogenomics of Bacillus-like bacteria.</title>
        <authorList>
            <person name="Liu B."/>
            <person name="Wang J."/>
            <person name="Zhu Y."/>
            <person name="Liu G."/>
            <person name="Chen Q."/>
            <person name="Chen Z."/>
            <person name="Lan J."/>
            <person name="Che J."/>
            <person name="Ge C."/>
            <person name="Shi H."/>
            <person name="Pan Z."/>
            <person name="Liu X."/>
        </authorList>
    </citation>
    <scope>NUCLEOTIDE SEQUENCE [LARGE SCALE GENOMIC DNA]</scope>
    <source>
        <strain evidence="14">FJAT-4402</strain>
    </source>
</reference>
<keyword evidence="5 12" id="KW-0812">Transmembrane</keyword>
<organism evidence="13 14">
    <name type="scientific">Bacillus gobiensis</name>
    <dbReference type="NCBI Taxonomy" id="1441095"/>
    <lineage>
        <taxon>Bacteria</taxon>
        <taxon>Bacillati</taxon>
        <taxon>Bacillota</taxon>
        <taxon>Bacilli</taxon>
        <taxon>Bacillales</taxon>
        <taxon>Bacillaceae</taxon>
        <taxon>Bacillus</taxon>
    </lineage>
</organism>
<evidence type="ECO:0000256" key="6">
    <source>
        <dbReference type="ARBA" id="ARBA00022842"/>
    </source>
</evidence>
<dbReference type="Proteomes" id="UP000067625">
    <property type="component" value="Chromosome"/>
</dbReference>
<keyword evidence="3" id="KW-0813">Transport</keyword>
<keyword evidence="8" id="KW-0406">Ion transport</keyword>
<gene>
    <name evidence="13" type="ORF">AM592_21220</name>
</gene>
<comment type="catalytic activity">
    <reaction evidence="10">
        <text>Mg(2+)(in) = Mg(2+)(out)</text>
        <dbReference type="Rhea" id="RHEA:29827"/>
        <dbReference type="ChEBI" id="CHEBI:18420"/>
    </reaction>
</comment>
<dbReference type="EMBL" id="CP012600">
    <property type="protein sequence ID" value="ALC83757.1"/>
    <property type="molecule type" value="Genomic_DNA"/>
</dbReference>
<evidence type="ECO:0000256" key="8">
    <source>
        <dbReference type="ARBA" id="ARBA00023065"/>
    </source>
</evidence>
<evidence type="ECO:0000256" key="7">
    <source>
        <dbReference type="ARBA" id="ARBA00022989"/>
    </source>
</evidence>
<feature type="transmembrane region" description="Helical" evidence="12">
    <location>
        <begin position="274"/>
        <end position="295"/>
    </location>
</feature>
<dbReference type="GO" id="GO:0050897">
    <property type="term" value="F:cobalt ion binding"/>
    <property type="evidence" value="ECO:0007669"/>
    <property type="project" value="TreeGrafter"/>
</dbReference>
<comment type="subcellular location">
    <subcellularLocation>
        <location evidence="1">Cell membrane</location>
        <topology evidence="1">Multi-pass membrane protein</topology>
    </subcellularLocation>
</comment>
<dbReference type="Pfam" id="PF01544">
    <property type="entry name" value="CorA"/>
    <property type="match status" value="1"/>
</dbReference>
<dbReference type="SUPFAM" id="SSF143865">
    <property type="entry name" value="CorA soluble domain-like"/>
    <property type="match status" value="1"/>
</dbReference>
<dbReference type="GO" id="GO:0015087">
    <property type="term" value="F:cobalt ion transmembrane transporter activity"/>
    <property type="evidence" value="ECO:0007669"/>
    <property type="project" value="TreeGrafter"/>
</dbReference>
<evidence type="ECO:0000256" key="3">
    <source>
        <dbReference type="ARBA" id="ARBA00022448"/>
    </source>
</evidence>
<evidence type="ECO:0000313" key="14">
    <source>
        <dbReference type="Proteomes" id="UP000067625"/>
    </source>
</evidence>
<proteinExistence type="inferred from homology"/>
<dbReference type="OrthoDB" id="9803416at2"/>
<keyword evidence="4" id="KW-1003">Cell membrane</keyword>
<dbReference type="InterPro" id="IPR045861">
    <property type="entry name" value="CorA_cytoplasmic_dom"/>
</dbReference>
<protein>
    <submittedName>
        <fullName evidence="13">Magnesium transporter</fullName>
    </submittedName>
</protein>
<accession>A0A0M5JJR4</accession>
<keyword evidence="7 12" id="KW-1133">Transmembrane helix</keyword>
<evidence type="ECO:0000256" key="5">
    <source>
        <dbReference type="ARBA" id="ARBA00022692"/>
    </source>
</evidence>
<evidence type="ECO:0000256" key="11">
    <source>
        <dbReference type="ARBA" id="ARBA00045497"/>
    </source>
</evidence>
<keyword evidence="9 12" id="KW-0472">Membrane</keyword>
<dbReference type="InterPro" id="IPR045863">
    <property type="entry name" value="CorA_TM1_TM2"/>
</dbReference>
<comment type="function">
    <text evidence="11">Mediates influx of magnesium ions. Alternates between open and closed states. Activated by low cytoplasmic Mg(2+) levels. Inactive when cytoplasmic Mg(2+) levels are high.</text>
</comment>
<dbReference type="STRING" id="1441095.AM592_21220"/>
<dbReference type="PATRIC" id="fig|1441095.3.peg.4700"/>
<evidence type="ECO:0000256" key="10">
    <source>
        <dbReference type="ARBA" id="ARBA00034269"/>
    </source>
</evidence>
<evidence type="ECO:0000256" key="4">
    <source>
        <dbReference type="ARBA" id="ARBA00022475"/>
    </source>
</evidence>
<dbReference type="PANTHER" id="PTHR46494:SF2">
    <property type="entry name" value="MAGNESIUM TRANSPORT PROTEIN CORA"/>
    <property type="match status" value="1"/>
</dbReference>
<dbReference type="RefSeq" id="WP_053605628.1">
    <property type="nucleotide sequence ID" value="NZ_CP012600.1"/>
</dbReference>
<dbReference type="SUPFAM" id="SSF144083">
    <property type="entry name" value="Magnesium transport protein CorA, transmembrane region"/>
    <property type="match status" value="1"/>
</dbReference>
<reference evidence="13 14" key="2">
    <citation type="journal article" date="2016" name="Int. J. Syst. Evol. Microbiol.">
        <title>Bacillus gobiensis sp. nov., isolated from a soil sample.</title>
        <authorList>
            <person name="Liu B."/>
            <person name="Liu G.H."/>
            <person name="Cetin S."/>
            <person name="Schumann P."/>
            <person name="Pan Z.Z."/>
            <person name="Chen Q.Q."/>
        </authorList>
    </citation>
    <scope>NUCLEOTIDE SEQUENCE [LARGE SCALE GENOMIC DNA]</scope>
    <source>
        <strain evidence="13 14">FJAT-4402</strain>
    </source>
</reference>
<evidence type="ECO:0000256" key="9">
    <source>
        <dbReference type="ARBA" id="ARBA00023136"/>
    </source>
</evidence>
<dbReference type="PANTHER" id="PTHR46494">
    <property type="entry name" value="CORA FAMILY METAL ION TRANSPORTER (EUROFUNG)"/>
    <property type="match status" value="1"/>
</dbReference>
<keyword evidence="14" id="KW-1185">Reference proteome</keyword>
<sequence length="318" mass="37437">MEIHRGEDWVWYQLINETEEEGKKLTEQFQMPQFLHWYETIDPNKRNTLHIDTALRNKEAVYGSFHYTQDLHEEADHSVFHFYVTRDHLFTVDLDMSILKGIDQKQVNDQAKNAPDSIEGFLVILGEMLKGYLEGIDILEMRLQNLKWQIYADNNKSIVDQVLVLRHEILIWKGLIMSIKKILMAVEETFLIDSPQKEAFLRTSKRVDRGFIFASEFEEELSYLMHSEEVITSHRGNEIVKSLTIFTVLFTPMTALGALWGMNFEFMPELSFKYGYLFAIVLILLSTLLIYLYLVKKGWTGDILKDKKKKILRKRRSD</sequence>
<feature type="transmembrane region" description="Helical" evidence="12">
    <location>
        <begin position="243"/>
        <end position="262"/>
    </location>
</feature>
<evidence type="ECO:0000256" key="1">
    <source>
        <dbReference type="ARBA" id="ARBA00004651"/>
    </source>
</evidence>
<name>A0A0M5JJR4_9BACI</name>
<dbReference type="CDD" id="cd12821">
    <property type="entry name" value="EcCorA_ZntB-like"/>
    <property type="match status" value="1"/>
</dbReference>
<dbReference type="GO" id="GO:0015095">
    <property type="term" value="F:magnesium ion transmembrane transporter activity"/>
    <property type="evidence" value="ECO:0007669"/>
    <property type="project" value="TreeGrafter"/>
</dbReference>
<evidence type="ECO:0000313" key="13">
    <source>
        <dbReference type="EMBL" id="ALC83757.1"/>
    </source>
</evidence>
<keyword evidence="6" id="KW-0460">Magnesium</keyword>
<dbReference type="InterPro" id="IPR002523">
    <property type="entry name" value="MgTranspt_CorA/ZnTranspt_ZntB"/>
</dbReference>
<dbReference type="GO" id="GO:0005886">
    <property type="term" value="C:plasma membrane"/>
    <property type="evidence" value="ECO:0007669"/>
    <property type="project" value="UniProtKB-SubCell"/>
</dbReference>
<dbReference type="FunFam" id="1.20.58.340:FF:000004">
    <property type="entry name" value="Magnesium transport protein CorA"/>
    <property type="match status" value="1"/>
</dbReference>
<evidence type="ECO:0000256" key="12">
    <source>
        <dbReference type="SAM" id="Phobius"/>
    </source>
</evidence>
<dbReference type="GO" id="GO:0000287">
    <property type="term" value="F:magnesium ion binding"/>
    <property type="evidence" value="ECO:0007669"/>
    <property type="project" value="TreeGrafter"/>
</dbReference>
<evidence type="ECO:0000256" key="2">
    <source>
        <dbReference type="ARBA" id="ARBA00009765"/>
    </source>
</evidence>
<dbReference type="Gene3D" id="1.20.58.340">
    <property type="entry name" value="Magnesium transport protein CorA, transmembrane region"/>
    <property type="match status" value="1"/>
</dbReference>
<dbReference type="AlphaFoldDB" id="A0A0M5JJR4"/>
<comment type="similarity">
    <text evidence="2">Belongs to the CorA metal ion transporter (MIT) (TC 1.A.35) family.</text>
</comment>